<evidence type="ECO:0000313" key="12">
    <source>
        <dbReference type="EMBL" id="WDZ82512.1"/>
    </source>
</evidence>
<accession>A0ABY7ZJQ2</accession>
<feature type="transmembrane region" description="Helical" evidence="9">
    <location>
        <begin position="500"/>
        <end position="519"/>
    </location>
</feature>
<proteinExistence type="predicted"/>
<feature type="region of interest" description="Disordered" evidence="8">
    <location>
        <begin position="1"/>
        <end position="48"/>
    </location>
</feature>
<keyword evidence="13" id="KW-1185">Reference proteome</keyword>
<keyword evidence="7 9" id="KW-0472">Membrane</keyword>
<dbReference type="PANTHER" id="PTHR33908:SF3">
    <property type="entry name" value="UNDECAPRENYL PHOSPHATE-ALPHA-4-AMINO-4-DEOXY-L-ARABINOSE ARABINOSYL TRANSFERASE"/>
    <property type="match status" value="1"/>
</dbReference>
<dbReference type="GO" id="GO:0016757">
    <property type="term" value="F:glycosyltransferase activity"/>
    <property type="evidence" value="ECO:0007669"/>
    <property type="project" value="UniProtKB-KW"/>
</dbReference>
<keyword evidence="6 9" id="KW-1133">Transmembrane helix</keyword>
<evidence type="ECO:0000256" key="4">
    <source>
        <dbReference type="ARBA" id="ARBA00022679"/>
    </source>
</evidence>
<keyword evidence="4 12" id="KW-0808">Transferase</keyword>
<feature type="compositionally biased region" description="Gly residues" evidence="8">
    <location>
        <begin position="613"/>
        <end position="631"/>
    </location>
</feature>
<evidence type="ECO:0000256" key="6">
    <source>
        <dbReference type="ARBA" id="ARBA00022989"/>
    </source>
</evidence>
<gene>
    <name evidence="12" type="ORF">PVK37_18710</name>
</gene>
<feature type="transmembrane region" description="Helical" evidence="9">
    <location>
        <begin position="393"/>
        <end position="415"/>
    </location>
</feature>
<feature type="transmembrane region" description="Helical" evidence="9">
    <location>
        <begin position="126"/>
        <end position="150"/>
    </location>
</feature>
<dbReference type="EMBL" id="CP118615">
    <property type="protein sequence ID" value="WDZ82512.1"/>
    <property type="molecule type" value="Genomic_DNA"/>
</dbReference>
<evidence type="ECO:0000256" key="3">
    <source>
        <dbReference type="ARBA" id="ARBA00022676"/>
    </source>
</evidence>
<feature type="transmembrane region" description="Helical" evidence="9">
    <location>
        <begin position="370"/>
        <end position="387"/>
    </location>
</feature>
<dbReference type="PANTHER" id="PTHR33908">
    <property type="entry name" value="MANNOSYLTRANSFERASE YKCB-RELATED"/>
    <property type="match status" value="1"/>
</dbReference>
<keyword evidence="3 12" id="KW-0328">Glycosyltransferase</keyword>
<dbReference type="InterPro" id="IPR050297">
    <property type="entry name" value="LipidA_mod_glycosyltrf_83"/>
</dbReference>
<evidence type="ECO:0000256" key="9">
    <source>
        <dbReference type="SAM" id="Phobius"/>
    </source>
</evidence>
<feature type="domain" description="Glycosyltransferase RgtA/B/C/D-like" evidence="10">
    <location>
        <begin position="111"/>
        <end position="265"/>
    </location>
</feature>
<feature type="transmembrane region" description="Helical" evidence="9">
    <location>
        <begin position="255"/>
        <end position="273"/>
    </location>
</feature>
<feature type="transmembrane region" description="Helical" evidence="9">
    <location>
        <begin position="156"/>
        <end position="179"/>
    </location>
</feature>
<keyword evidence="5 9" id="KW-0812">Transmembrane</keyword>
<feature type="transmembrane region" description="Helical" evidence="9">
    <location>
        <begin position="440"/>
        <end position="458"/>
    </location>
</feature>
<feature type="compositionally biased region" description="Pro residues" evidence="8">
    <location>
        <begin position="30"/>
        <end position="48"/>
    </location>
</feature>
<feature type="compositionally biased region" description="Gly residues" evidence="8">
    <location>
        <begin position="562"/>
        <end position="572"/>
    </location>
</feature>
<comment type="subcellular location">
    <subcellularLocation>
        <location evidence="1">Cell membrane</location>
        <topology evidence="1">Multi-pass membrane protein</topology>
    </subcellularLocation>
</comment>
<dbReference type="Proteomes" id="UP001219605">
    <property type="component" value="Chromosome"/>
</dbReference>
<reference evidence="12 13" key="1">
    <citation type="submission" date="2023-02" db="EMBL/GenBank/DDBJ databases">
        <authorList>
            <person name="Mo P."/>
        </authorList>
    </citation>
    <scope>NUCLEOTIDE SEQUENCE [LARGE SCALE GENOMIC DNA]</scope>
    <source>
        <strain evidence="12 13">HUAS 3</strain>
    </source>
</reference>
<dbReference type="InterPro" id="IPR038731">
    <property type="entry name" value="RgtA/B/C-like"/>
</dbReference>
<evidence type="ECO:0000256" key="1">
    <source>
        <dbReference type="ARBA" id="ARBA00004651"/>
    </source>
</evidence>
<sequence>MEKTEHPPTAPLPSTTAPVVGPSAAGTREPGPPDPAGVPHPPRPEPPAVRPRWVRPALAALLLGTALLYLWGLGGSGWANAYYSAAAQAGSQNWTAFLYGSSDAANSITVDKTPMSLWLMALSVRLFGLSSWSILVPQALLGVATVGVLYATVRRWYGPAAGLIAGTVLALTPVAALMFRFNNPDALLVLLLTAAAYATVRALEAASTRWIVLVGVLVGFGFLTKMLQAFLVVPVFAGVYLVAAPTGLWRRIRQLLLAGLGLVAATGWWVALVELVPASARPYIGGSQTNSILELTLGYNGLGRLTGDEVGSVGPRGGGPFSAQTGLLRMFDTEVGGQVSWLLPAALILLVAGLVLTGRAPRTDRTRAGLLLWGGWLLVTGAVFSLMSGIFHAYYTVALAPAVGALAGIGSTLLWRHRAVAWSTADWSPADQGVPRWRDWFATAALAVTLTVTAWWSWTLLGRSADWYPWLRTVVLVAGLAGVLLVLATTRSTGRLTRRLTPLVMLAVAVAALSGPAAYAAQTAATPHSGAIPSAGPATQGGFGGGFRGGRPNGMMPPDGEFPGGQFPGGQFPGFRDGTRNGQPGQGQNGQPGQAQGGQPGQGQNGQPAFPGVPGGAAPGGGARGGGGMGGLLNAAEPSAELRDLLTQDSADHTWIAATVGSNNASGYQLATGEPVMAVGGFNGSDPSPTLARFQRYVADGEIHWFIGGGGFRANGGSDASGEIATWVAENFESQTVDGVTLYDLSSGKQG</sequence>
<feature type="compositionally biased region" description="Gly residues" evidence="8">
    <location>
        <begin position="539"/>
        <end position="552"/>
    </location>
</feature>
<feature type="transmembrane region" description="Helical" evidence="9">
    <location>
        <begin position="53"/>
        <end position="71"/>
    </location>
</feature>
<protein>
    <submittedName>
        <fullName evidence="12">Glycosyltransferase family 39 protein</fullName>
        <ecNumber evidence="12">2.4.-.-</ecNumber>
    </submittedName>
</protein>
<organism evidence="12 13">
    <name type="scientific">Micromonospora cathayae</name>
    <dbReference type="NCBI Taxonomy" id="3028804"/>
    <lineage>
        <taxon>Bacteria</taxon>
        <taxon>Bacillati</taxon>
        <taxon>Actinomycetota</taxon>
        <taxon>Actinomycetes</taxon>
        <taxon>Micromonosporales</taxon>
        <taxon>Micromonosporaceae</taxon>
        <taxon>Micromonospora</taxon>
    </lineage>
</organism>
<dbReference type="Pfam" id="PF24878">
    <property type="entry name" value="YkcB_C"/>
    <property type="match status" value="1"/>
</dbReference>
<feature type="region of interest" description="Disordered" evidence="8">
    <location>
        <begin position="527"/>
        <end position="634"/>
    </location>
</feature>
<evidence type="ECO:0000313" key="13">
    <source>
        <dbReference type="Proteomes" id="UP001219605"/>
    </source>
</evidence>
<evidence type="ECO:0000256" key="5">
    <source>
        <dbReference type="ARBA" id="ARBA00022692"/>
    </source>
</evidence>
<dbReference type="Pfam" id="PF13231">
    <property type="entry name" value="PMT_2"/>
    <property type="match status" value="1"/>
</dbReference>
<dbReference type="InterPro" id="IPR056785">
    <property type="entry name" value="YkcA/B-like_C"/>
</dbReference>
<evidence type="ECO:0000256" key="8">
    <source>
        <dbReference type="SAM" id="MobiDB-lite"/>
    </source>
</evidence>
<keyword evidence="2" id="KW-1003">Cell membrane</keyword>
<name>A0ABY7ZJQ2_9ACTN</name>
<evidence type="ECO:0000256" key="2">
    <source>
        <dbReference type="ARBA" id="ARBA00022475"/>
    </source>
</evidence>
<feature type="transmembrane region" description="Helical" evidence="9">
    <location>
        <begin position="210"/>
        <end position="243"/>
    </location>
</feature>
<dbReference type="RefSeq" id="WP_275028762.1">
    <property type="nucleotide sequence ID" value="NZ_CP118615.1"/>
</dbReference>
<feature type="compositionally biased region" description="Gly residues" evidence="8">
    <location>
        <begin position="584"/>
        <end position="604"/>
    </location>
</feature>
<evidence type="ECO:0000259" key="10">
    <source>
        <dbReference type="Pfam" id="PF13231"/>
    </source>
</evidence>
<feature type="domain" description="Putative mannosyltransferase YkcA/B-like C-terminal" evidence="11">
    <location>
        <begin position="643"/>
        <end position="731"/>
    </location>
</feature>
<dbReference type="EC" id="2.4.-.-" evidence="12"/>
<evidence type="ECO:0000259" key="11">
    <source>
        <dbReference type="Pfam" id="PF24878"/>
    </source>
</evidence>
<evidence type="ECO:0000256" key="7">
    <source>
        <dbReference type="ARBA" id="ARBA00023136"/>
    </source>
</evidence>
<feature type="transmembrane region" description="Helical" evidence="9">
    <location>
        <begin position="339"/>
        <end position="358"/>
    </location>
</feature>
<feature type="transmembrane region" description="Helical" evidence="9">
    <location>
        <begin position="470"/>
        <end position="488"/>
    </location>
</feature>